<dbReference type="PROSITE" id="PS51184">
    <property type="entry name" value="JMJC"/>
    <property type="match status" value="1"/>
</dbReference>
<dbReference type="EC" id="1.14.11.65" evidence="7"/>
<feature type="region of interest" description="Disordered" evidence="9">
    <location>
        <begin position="994"/>
        <end position="1078"/>
    </location>
</feature>
<evidence type="ECO:0000313" key="12">
    <source>
        <dbReference type="Proteomes" id="UP001154329"/>
    </source>
</evidence>
<feature type="compositionally biased region" description="Acidic residues" evidence="9">
    <location>
        <begin position="1352"/>
        <end position="1366"/>
    </location>
</feature>
<evidence type="ECO:0000256" key="4">
    <source>
        <dbReference type="ARBA" id="ARBA00023002"/>
    </source>
</evidence>
<feature type="compositionally biased region" description="Polar residues" evidence="9">
    <location>
        <begin position="256"/>
        <end position="271"/>
    </location>
</feature>
<feature type="compositionally biased region" description="Basic and acidic residues" evidence="9">
    <location>
        <begin position="386"/>
        <end position="397"/>
    </location>
</feature>
<dbReference type="GO" id="GO:0031490">
    <property type="term" value="F:chromatin DNA binding"/>
    <property type="evidence" value="ECO:0007669"/>
    <property type="project" value="TreeGrafter"/>
</dbReference>
<evidence type="ECO:0000256" key="2">
    <source>
        <dbReference type="ARBA" id="ARBA00004123"/>
    </source>
</evidence>
<feature type="region of interest" description="Disordered" evidence="9">
    <location>
        <begin position="1"/>
        <end position="63"/>
    </location>
</feature>
<dbReference type="SMART" id="SM00558">
    <property type="entry name" value="JmjC"/>
    <property type="match status" value="1"/>
</dbReference>
<evidence type="ECO:0000259" key="10">
    <source>
        <dbReference type="PROSITE" id="PS51184"/>
    </source>
</evidence>
<dbReference type="GO" id="GO:0000118">
    <property type="term" value="C:histone deacetylase complex"/>
    <property type="evidence" value="ECO:0007669"/>
    <property type="project" value="TreeGrafter"/>
</dbReference>
<feature type="compositionally biased region" description="Polar residues" evidence="9">
    <location>
        <begin position="648"/>
        <end position="665"/>
    </location>
</feature>
<feature type="region of interest" description="Disordered" evidence="9">
    <location>
        <begin position="351"/>
        <end position="428"/>
    </location>
</feature>
<evidence type="ECO:0000256" key="7">
    <source>
        <dbReference type="ARBA" id="ARBA00038951"/>
    </source>
</evidence>
<dbReference type="InterPro" id="IPR045109">
    <property type="entry name" value="LSDs-like"/>
</dbReference>
<keyword evidence="12" id="KW-1185">Reference proteome</keyword>
<dbReference type="Pfam" id="PF02373">
    <property type="entry name" value="JmjC"/>
    <property type="match status" value="1"/>
</dbReference>
<feature type="compositionally biased region" description="Low complexity" evidence="9">
    <location>
        <begin position="1368"/>
        <end position="1381"/>
    </location>
</feature>
<feature type="compositionally biased region" description="Low complexity" evidence="9">
    <location>
        <begin position="1013"/>
        <end position="1027"/>
    </location>
</feature>
<name>A0A9P0J8N3_APHGO</name>
<dbReference type="Proteomes" id="UP001154329">
    <property type="component" value="Chromosome 3"/>
</dbReference>
<keyword evidence="5" id="KW-0408">Iron</keyword>
<evidence type="ECO:0000256" key="3">
    <source>
        <dbReference type="ARBA" id="ARBA00022723"/>
    </source>
</evidence>
<proteinExistence type="predicted"/>
<feature type="compositionally biased region" description="Low complexity" evidence="9">
    <location>
        <begin position="77"/>
        <end position="106"/>
    </location>
</feature>
<dbReference type="PANTHER" id="PTHR12549">
    <property type="entry name" value="JMJC DOMAIN-CONTAINING HISTONE DEMETHYLATION PROTEIN"/>
    <property type="match status" value="1"/>
</dbReference>
<organism evidence="11 12">
    <name type="scientific">Aphis gossypii</name>
    <name type="common">Cotton aphid</name>
    <dbReference type="NCBI Taxonomy" id="80765"/>
    <lineage>
        <taxon>Eukaryota</taxon>
        <taxon>Metazoa</taxon>
        <taxon>Ecdysozoa</taxon>
        <taxon>Arthropoda</taxon>
        <taxon>Hexapoda</taxon>
        <taxon>Insecta</taxon>
        <taxon>Pterygota</taxon>
        <taxon>Neoptera</taxon>
        <taxon>Paraneoptera</taxon>
        <taxon>Hemiptera</taxon>
        <taxon>Sternorrhyncha</taxon>
        <taxon>Aphidomorpha</taxon>
        <taxon>Aphidoidea</taxon>
        <taxon>Aphididae</taxon>
        <taxon>Aphidini</taxon>
        <taxon>Aphis</taxon>
        <taxon>Aphis</taxon>
    </lineage>
</organism>
<feature type="compositionally biased region" description="Polar residues" evidence="9">
    <location>
        <begin position="504"/>
        <end position="515"/>
    </location>
</feature>
<dbReference type="GO" id="GO:0140683">
    <property type="term" value="F:histone H3K9me/H3K9me2 demethylase activity"/>
    <property type="evidence" value="ECO:0007669"/>
    <property type="project" value="UniProtKB-EC"/>
</dbReference>
<feature type="compositionally biased region" description="Polar residues" evidence="9">
    <location>
        <begin position="1040"/>
        <end position="1055"/>
    </location>
</feature>
<reference evidence="11" key="2">
    <citation type="submission" date="2022-10" db="EMBL/GenBank/DDBJ databases">
        <authorList>
            <consortium name="ENA_rothamsted_submissions"/>
            <consortium name="culmorum"/>
            <person name="King R."/>
        </authorList>
    </citation>
    <scope>NUCLEOTIDE SEQUENCE</scope>
</reference>
<comment type="subcellular location">
    <subcellularLocation>
        <location evidence="2">Nucleus</location>
    </subcellularLocation>
</comment>
<feature type="compositionally biased region" description="Polar residues" evidence="9">
    <location>
        <begin position="527"/>
        <end position="541"/>
    </location>
</feature>
<evidence type="ECO:0000256" key="9">
    <source>
        <dbReference type="SAM" id="MobiDB-lite"/>
    </source>
</evidence>
<feature type="compositionally biased region" description="Pro residues" evidence="9">
    <location>
        <begin position="137"/>
        <end position="147"/>
    </location>
</feature>
<keyword evidence="3" id="KW-0479">Metal-binding</keyword>
<dbReference type="GO" id="GO:0003712">
    <property type="term" value="F:transcription coregulator activity"/>
    <property type="evidence" value="ECO:0007669"/>
    <property type="project" value="TreeGrafter"/>
</dbReference>
<dbReference type="PANTHER" id="PTHR12549:SF38">
    <property type="entry name" value="JMJC DOMAIN-CONTAINING HISTONE DEMETHYLASE 2, ISOFORM A"/>
    <property type="match status" value="1"/>
</dbReference>
<feature type="compositionally biased region" description="Polar residues" evidence="9">
    <location>
        <begin position="223"/>
        <end position="233"/>
    </location>
</feature>
<dbReference type="EMBL" id="OU899036">
    <property type="protein sequence ID" value="CAH1732503.1"/>
    <property type="molecule type" value="Genomic_DNA"/>
</dbReference>
<dbReference type="Gene3D" id="2.60.120.650">
    <property type="entry name" value="Cupin"/>
    <property type="match status" value="1"/>
</dbReference>
<feature type="region of interest" description="Disordered" evidence="9">
    <location>
        <begin position="1345"/>
        <end position="1440"/>
    </location>
</feature>
<sequence length="1913" mass="212577">MDEDLQGSARGAVGGGADDATANGADKIKRIPPPPPLHHFQQQQLQQHQLQQQHHQQQQQQQQYQQHIQQQQLQMYQQQQNHQQRHSQQLLNQQQLQQHHQQQQRHNQLRHHQMQQQQQQQQHLQKYQQYRNRHHQYPPPPPPPPPALVAANSSAVAPANHASVTAAVTITTTTVTTTAVVANSAAQFPANVQQPSPSNNALHAMAAVVAPYAEAAAAERSDSGLSSSRTLNSGDERSGSHSSAFSGSDDHAAAVSPSNEQHQTPPSSFNNIPVWRDPHMLQTPNGPVIHVGSVQHQNFFMPNAMQMPQMMLPYQPFPPPSVGPPPPMPPQTPTPVMQPALGAAGMLWRPPTATVTNANNNPAAANSYYHHHRPNEQYKSSSSRGNVEKDAYKEMKRAKQPQYAQGSAGGSKSRSGGGPSENGSNNEYGQVEIERMVNRHQRGNREHTEKQQAEAAVHQHFEESLKLAQQQRRTNWISNLPSPPKNMYPSQRPKIQDSSKHRSPSLNGVNQTANHQVDDWKEKKNKYASSRSTPVDSSSLQAHYRNRAVPKSNSDHENVLTNANDSGNIGNHNNMISYASYMNANHVYIPPSNSSVIVRNDSSYKNSSIPGPEAYLYNRTPTILTVPAVKLESNKDPRQAKSMHYSRPLSSSVNTSQSKGYNSSPEPHHPGPLLNTHGRYALYPPLTDRAQRELDTPPPAHLNAMMSSPLPTFVPVAVPVDDLQTEALDLVMICNKATPETDVPLHLNSNYKNAKPDPQDTINTFDINVQNNSKKRNYSEIDLPNNDNVSSSLTPLTSDLVSNSAILSTTLSSNNSLVIPSSLSETISENESITISRANLTTVPTSIPSTVSMLDSKTVPTSDSKTIPFTDSSEISTITSASVPVTSSTTTSSTIVTKASSVTTSSNVPITNSTTYDSSPSTPPPVLMPATYTETSSGIRTHHHKLKKAWLQRHVWAEDLKEAGVNIDQNSSHSFSQIDDTPPVLQCEIIKKRKISKSSSDDNTEVTSPPVILPSTSSSLYEPSTSSGTGTKRCRKRKISNPTTSSETRSPTDNTRPPETEKKVPPIKIPKKRGRKPKVVVSIPLKKGKNNDGEVRFFQSGPCLNAGPKIHKCRECRIYINNKKNDVMTQDEIDNIFCRFYAFRRLFTNKTGQLVNAGFPDPFLDITVDDANLWLPDPKCPPTSLDVKVAKKILIEAGRQFCYLVKEENKALTLSPYFQGKPIAWKKAANGVREMCDVCLTTIFNYHWACAKCGFGVCIDCVKARLNGSSKSPNAATMTKKDLREKDTFTWMTCNSKHTHDIERLMLTQIVASDSMDRVFSDLHRLSSSFNIAIECGCPGYPLPQLQGNVSSDDDDDDDNYEDDELPSTSQASISSANSSQKTAAENSKTSSSENLKNESANNSKTKLSEDLKLIPAEGSSKNVDGGSKSNGNSQNTINIEPQIAGSSNSRRMSVQCDPNKKVALKHFVRKKNKYLRTIPREPLPPRAMTLAESREFFPNNPHTWLCDGKLLRLLDPENSTNYDMFQEQWKRGQPVMVSDVGQRLNPEYWSPNSFSRDFGEFTNDLIDCATGLLIEGKTMQQFWDGFEDESKRLKGADGKQMLLKLKDWPVGSDFSDTLPESLFRCRFDDLMGILPLKDYTLHDGKLNLAARLPACFVRPDLGPKMYSAYGNVGNRDSDKRLMSTTNLHLDVSDTLNVMVYVAISRKNGKQHDEADHECHLKEAYRAVDEAGCDMACRRRARDLKELPGAVWHIYHSKDADSIRDLLNKVSAERGEPQEPNHDPIHDQTSYLDADLRARLYTEYGVQGYAVVQCLGDAIFIPAGAPHQVRNLHSCIKVACDFVSPENLSQCFRLMNEFYDLSSNHSLHEDKLQIKNIMFHAVKDSISVLLRESLSQEELEELAPPKKQKEQKQ</sequence>
<feature type="domain" description="JmjC" evidence="10">
    <location>
        <begin position="1642"/>
        <end position="1859"/>
    </location>
</feature>
<feature type="compositionally biased region" description="Polar residues" evidence="9">
    <location>
        <begin position="1382"/>
        <end position="1406"/>
    </location>
</feature>
<comment type="cofactor">
    <cofactor evidence="1">
        <name>Fe(2+)</name>
        <dbReference type="ChEBI" id="CHEBI:29033"/>
    </cofactor>
</comment>
<feature type="compositionally biased region" description="Low complexity" evidence="9">
    <location>
        <begin position="38"/>
        <end position="63"/>
    </location>
</feature>
<evidence type="ECO:0000256" key="1">
    <source>
        <dbReference type="ARBA" id="ARBA00001954"/>
    </source>
</evidence>
<feature type="region of interest" description="Disordered" evidence="9">
    <location>
        <begin position="77"/>
        <end position="154"/>
    </location>
</feature>
<feature type="region of interest" description="Disordered" evidence="9">
    <location>
        <begin position="219"/>
        <end position="281"/>
    </location>
</feature>
<evidence type="ECO:0000256" key="5">
    <source>
        <dbReference type="ARBA" id="ARBA00023004"/>
    </source>
</evidence>
<dbReference type="GO" id="GO:0000785">
    <property type="term" value="C:chromatin"/>
    <property type="evidence" value="ECO:0007669"/>
    <property type="project" value="TreeGrafter"/>
</dbReference>
<reference evidence="11" key="1">
    <citation type="submission" date="2022-02" db="EMBL/GenBank/DDBJ databases">
        <authorList>
            <person name="King R."/>
        </authorList>
    </citation>
    <scope>NUCLEOTIDE SEQUENCE</scope>
</reference>
<protein>
    <recommendedName>
        <fullName evidence="7">[histone H3]-dimethyl-L-lysine(9) demethylase</fullName>
        <ecNumber evidence="7">1.14.11.65</ecNumber>
    </recommendedName>
</protein>
<feature type="compositionally biased region" description="Low complexity" evidence="9">
    <location>
        <begin position="910"/>
        <end position="920"/>
    </location>
</feature>
<feature type="compositionally biased region" description="Basic residues" evidence="9">
    <location>
        <begin position="1069"/>
        <end position="1078"/>
    </location>
</feature>
<comment type="catalytic activity">
    <reaction evidence="8">
        <text>N(6),N(6)-dimethyl-L-lysyl(9)-[histone H3] + 2 2-oxoglutarate + 2 O2 = L-lysyl(9)-[histone H3] + 2 formaldehyde + 2 succinate + 2 CO2</text>
        <dbReference type="Rhea" id="RHEA:60188"/>
        <dbReference type="Rhea" id="RHEA-COMP:15541"/>
        <dbReference type="Rhea" id="RHEA-COMP:15546"/>
        <dbReference type="ChEBI" id="CHEBI:15379"/>
        <dbReference type="ChEBI" id="CHEBI:16526"/>
        <dbReference type="ChEBI" id="CHEBI:16810"/>
        <dbReference type="ChEBI" id="CHEBI:16842"/>
        <dbReference type="ChEBI" id="CHEBI:29969"/>
        <dbReference type="ChEBI" id="CHEBI:30031"/>
        <dbReference type="ChEBI" id="CHEBI:61976"/>
        <dbReference type="EC" id="1.14.11.65"/>
    </reaction>
</comment>
<feature type="compositionally biased region" description="Low complexity" evidence="9">
    <location>
        <begin position="114"/>
        <end position="129"/>
    </location>
</feature>
<evidence type="ECO:0000256" key="8">
    <source>
        <dbReference type="ARBA" id="ARBA00047648"/>
    </source>
</evidence>
<evidence type="ECO:0000313" key="11">
    <source>
        <dbReference type="EMBL" id="CAH1732503.1"/>
    </source>
</evidence>
<dbReference type="FunFam" id="2.60.120.650:FF:000004">
    <property type="entry name" value="Putative lysine-specific demethylase 3B"/>
    <property type="match status" value="1"/>
</dbReference>
<feature type="region of interest" description="Disordered" evidence="9">
    <location>
        <begin position="441"/>
        <end position="460"/>
    </location>
</feature>
<evidence type="ECO:0000256" key="6">
    <source>
        <dbReference type="ARBA" id="ARBA00023242"/>
    </source>
</evidence>
<keyword evidence="6" id="KW-0539">Nucleus</keyword>
<gene>
    <name evidence="11" type="ORF">APHIGO_LOCUS8987</name>
</gene>
<feature type="region of interest" description="Disordered" evidence="9">
    <location>
        <begin position="910"/>
        <end position="931"/>
    </location>
</feature>
<accession>A0A9P0J8N3</accession>
<dbReference type="SUPFAM" id="SSF51197">
    <property type="entry name" value="Clavaminate synthase-like"/>
    <property type="match status" value="1"/>
</dbReference>
<dbReference type="GO" id="GO:0046872">
    <property type="term" value="F:metal ion binding"/>
    <property type="evidence" value="ECO:0007669"/>
    <property type="project" value="UniProtKB-KW"/>
</dbReference>
<feature type="region of interest" description="Disordered" evidence="9">
    <location>
        <begin position="476"/>
        <end position="542"/>
    </location>
</feature>
<keyword evidence="4" id="KW-0560">Oxidoreductase</keyword>
<feature type="compositionally biased region" description="Polar residues" evidence="9">
    <location>
        <begin position="1420"/>
        <end position="1440"/>
    </location>
</feature>
<dbReference type="GO" id="GO:0006357">
    <property type="term" value="P:regulation of transcription by RNA polymerase II"/>
    <property type="evidence" value="ECO:0007669"/>
    <property type="project" value="TreeGrafter"/>
</dbReference>
<feature type="compositionally biased region" description="Low complexity" evidence="9">
    <location>
        <begin position="351"/>
        <end position="366"/>
    </location>
</feature>
<dbReference type="InterPro" id="IPR003347">
    <property type="entry name" value="JmjC_dom"/>
</dbReference>
<feature type="region of interest" description="Disordered" evidence="9">
    <location>
        <begin position="628"/>
        <end position="680"/>
    </location>
</feature>